<accession>A0ABZ2K485</accession>
<feature type="domain" description="Pseudouridine synthase RsuA/RluA-like" evidence="3">
    <location>
        <begin position="78"/>
        <end position="226"/>
    </location>
</feature>
<dbReference type="PANTHER" id="PTHR21600:SF87">
    <property type="entry name" value="RNA PSEUDOURIDYLATE SYNTHASE DOMAIN-CONTAINING PROTEIN 1"/>
    <property type="match status" value="1"/>
</dbReference>
<sequence length="309" mass="33246">MRWIVREGDPKTVDAIVRAAGGDARAIADGRVFVGRRRATRGEEPVRVGDEVRIAAPRAARTTSKGDDVRLLHRTRDWLALEKPAGIPTIPDHGGAEGSLLAHAARLAKMDPSAVHPTSRLDREVGGVVVFALTARARDQAKRARDEGRYERRYVAIAAQAPDPEEGTWTFPIGRAADPRHRAVNGKDATHAETVYRTVARAGAFALLAIAPRTGRTHQIRVHASHAGAALLGDRVYGTGSRLRLPSGQVHEVSQVALFAAWVRLDGVLDVRVGPSPGERKLRDLWTTLGGDAGAWDIAVSCVLGRPSS</sequence>
<dbReference type="InterPro" id="IPR006145">
    <property type="entry name" value="PsdUridine_synth_RsuA/RluA"/>
</dbReference>
<evidence type="ECO:0000259" key="3">
    <source>
        <dbReference type="Pfam" id="PF00849"/>
    </source>
</evidence>
<gene>
    <name evidence="4" type="ORF">LZC95_44285</name>
</gene>
<dbReference type="RefSeq" id="WP_394844061.1">
    <property type="nucleotide sequence ID" value="NZ_CP089982.1"/>
</dbReference>
<dbReference type="CDD" id="cd02869">
    <property type="entry name" value="PseudoU_synth_RluA_like"/>
    <property type="match status" value="1"/>
</dbReference>
<dbReference type="InterPro" id="IPR050188">
    <property type="entry name" value="RluA_PseudoU_synthase"/>
</dbReference>
<dbReference type="EMBL" id="CP089982">
    <property type="protein sequence ID" value="WXA93462.1"/>
    <property type="molecule type" value="Genomic_DNA"/>
</dbReference>
<comment type="similarity">
    <text evidence="1">Belongs to the pseudouridine synthase RluA family.</text>
</comment>
<dbReference type="Proteomes" id="UP001379533">
    <property type="component" value="Chromosome"/>
</dbReference>
<dbReference type="Pfam" id="PF00849">
    <property type="entry name" value="PseudoU_synth_2"/>
    <property type="match status" value="1"/>
</dbReference>
<dbReference type="PROSITE" id="PS50889">
    <property type="entry name" value="S4"/>
    <property type="match status" value="1"/>
</dbReference>
<organism evidence="4 5">
    <name type="scientific">Pendulispora brunnea</name>
    <dbReference type="NCBI Taxonomy" id="2905690"/>
    <lineage>
        <taxon>Bacteria</taxon>
        <taxon>Pseudomonadati</taxon>
        <taxon>Myxococcota</taxon>
        <taxon>Myxococcia</taxon>
        <taxon>Myxococcales</taxon>
        <taxon>Sorangiineae</taxon>
        <taxon>Pendulisporaceae</taxon>
        <taxon>Pendulispora</taxon>
    </lineage>
</organism>
<proteinExistence type="inferred from homology"/>
<reference evidence="4 5" key="1">
    <citation type="submission" date="2021-12" db="EMBL/GenBank/DDBJ databases">
        <title>Discovery of the Pendulisporaceae a myxobacterial family with distinct sporulation behavior and unique specialized metabolism.</title>
        <authorList>
            <person name="Garcia R."/>
            <person name="Popoff A."/>
            <person name="Bader C.D."/>
            <person name="Loehr J."/>
            <person name="Walesch S."/>
            <person name="Walt C."/>
            <person name="Boldt J."/>
            <person name="Bunk B."/>
            <person name="Haeckl F.J.F.P.J."/>
            <person name="Gunesch A.P."/>
            <person name="Birkelbach J."/>
            <person name="Nuebel U."/>
            <person name="Pietschmann T."/>
            <person name="Bach T."/>
            <person name="Mueller R."/>
        </authorList>
    </citation>
    <scope>NUCLEOTIDE SEQUENCE [LARGE SCALE GENOMIC DNA]</scope>
    <source>
        <strain evidence="4 5">MSr12523</strain>
    </source>
</reference>
<evidence type="ECO:0000256" key="2">
    <source>
        <dbReference type="PROSITE-ProRule" id="PRU00182"/>
    </source>
</evidence>
<dbReference type="CDD" id="cd00165">
    <property type="entry name" value="S4"/>
    <property type="match status" value="1"/>
</dbReference>
<dbReference type="Gene3D" id="3.30.2350.10">
    <property type="entry name" value="Pseudouridine synthase"/>
    <property type="match status" value="1"/>
</dbReference>
<keyword evidence="5" id="KW-1185">Reference proteome</keyword>
<evidence type="ECO:0000313" key="4">
    <source>
        <dbReference type="EMBL" id="WXA93462.1"/>
    </source>
</evidence>
<dbReference type="InterPro" id="IPR020103">
    <property type="entry name" value="PsdUridine_synth_cat_dom_sf"/>
</dbReference>
<dbReference type="PANTHER" id="PTHR21600">
    <property type="entry name" value="MITOCHONDRIAL RNA PSEUDOURIDINE SYNTHASE"/>
    <property type="match status" value="1"/>
</dbReference>
<keyword evidence="2" id="KW-0694">RNA-binding</keyword>
<evidence type="ECO:0000313" key="5">
    <source>
        <dbReference type="Proteomes" id="UP001379533"/>
    </source>
</evidence>
<name>A0ABZ2K485_9BACT</name>
<protein>
    <submittedName>
        <fullName evidence="4">RluA family pseudouridine synthase</fullName>
    </submittedName>
</protein>
<evidence type="ECO:0000256" key="1">
    <source>
        <dbReference type="ARBA" id="ARBA00010876"/>
    </source>
</evidence>
<dbReference type="SUPFAM" id="SSF55120">
    <property type="entry name" value="Pseudouridine synthase"/>
    <property type="match status" value="1"/>
</dbReference>